<dbReference type="InterPro" id="IPR052728">
    <property type="entry name" value="O2_lipid_transport_reg"/>
</dbReference>
<gene>
    <name evidence="3" type="ORF">DIABBA_LOCUS7840</name>
</gene>
<keyword evidence="1" id="KW-0812">Transmembrane</keyword>
<evidence type="ECO:0000256" key="1">
    <source>
        <dbReference type="SAM" id="Phobius"/>
    </source>
</evidence>
<keyword evidence="4" id="KW-1185">Reference proteome</keyword>
<reference evidence="3" key="1">
    <citation type="submission" date="2022-01" db="EMBL/GenBank/DDBJ databases">
        <authorList>
            <person name="King R."/>
        </authorList>
    </citation>
    <scope>NUCLEOTIDE SEQUENCE</scope>
</reference>
<dbReference type="EMBL" id="OU898280">
    <property type="protein sequence ID" value="CAG9834546.1"/>
    <property type="molecule type" value="Genomic_DNA"/>
</dbReference>
<dbReference type="PANTHER" id="PTHR11161">
    <property type="entry name" value="O-ACYLTRANSFERASE"/>
    <property type="match status" value="1"/>
</dbReference>
<feature type="transmembrane region" description="Helical" evidence="1">
    <location>
        <begin position="400"/>
        <end position="421"/>
    </location>
</feature>
<protein>
    <recommendedName>
        <fullName evidence="2">Acyltransferase 3 domain-containing protein</fullName>
    </recommendedName>
</protein>
<dbReference type="OrthoDB" id="10265389at2759"/>
<feature type="transmembrane region" description="Helical" evidence="1">
    <location>
        <begin position="433"/>
        <end position="450"/>
    </location>
</feature>
<dbReference type="Pfam" id="PF01757">
    <property type="entry name" value="Acyl_transf_3"/>
    <property type="match status" value="1"/>
</dbReference>
<sequence length="584" mass="67188">MLPPLYKMENYTKCAEDPSNYYCSAHVRLIVPSTNLNTINIIKNYSLDITKFDRQFIYRTLCVPKMFIKDDFELYSYSSNLVNQEIKSFQLGAKVEDMTCNKTQMEINAFDIICLVVVVLYNMLLILATYKEKTYEKEKGIKYAISRLSFFHTWKLRSKIPNTTDFKNLINMNGGRVFGMLIIILIHIGVAINTSFISEPEIYEDVYHTVVDSILGCLPVLIVLYFFLISSWLLTIQVYNIHEKGQLSLKNVGILIINRYFRLNCTIVVFMILSRTSWTTIIPGPANFYSIIANQKACTENWFPSLFFFVNFYQGAHICNPVTWHVSVDFQLYVINLFLLYIKLKFNFNTIKFCATILTFSMILHGITLQLFNTGPLYLASLRYLEVRSIYHSLPYVVEYMSTSTLWSSSLIGVIFGIIYIKTKNLTIKPNTVLNIIWCSASVGLIYLAIKMGSIKINGTKASLLGCIIRPIFSLGCALGVYGMSHNLGGPIKKLMELKLFVVLSNCLYCVYLVHFASILMINRFSLEPIYFDVWKTFQDYTISVILSFLIGIYFTLAVEEPGNMIQKKILPQINKWEKISKIK</sequence>
<feature type="transmembrane region" description="Helical" evidence="1">
    <location>
        <begin position="260"/>
        <end position="278"/>
    </location>
</feature>
<organism evidence="3 4">
    <name type="scientific">Diabrotica balteata</name>
    <name type="common">Banded cucumber beetle</name>
    <dbReference type="NCBI Taxonomy" id="107213"/>
    <lineage>
        <taxon>Eukaryota</taxon>
        <taxon>Metazoa</taxon>
        <taxon>Ecdysozoa</taxon>
        <taxon>Arthropoda</taxon>
        <taxon>Hexapoda</taxon>
        <taxon>Insecta</taxon>
        <taxon>Pterygota</taxon>
        <taxon>Neoptera</taxon>
        <taxon>Endopterygota</taxon>
        <taxon>Coleoptera</taxon>
        <taxon>Polyphaga</taxon>
        <taxon>Cucujiformia</taxon>
        <taxon>Chrysomeloidea</taxon>
        <taxon>Chrysomelidae</taxon>
        <taxon>Galerucinae</taxon>
        <taxon>Diabroticina</taxon>
        <taxon>Diabroticites</taxon>
        <taxon>Diabrotica</taxon>
    </lineage>
</organism>
<evidence type="ECO:0000259" key="2">
    <source>
        <dbReference type="Pfam" id="PF01757"/>
    </source>
</evidence>
<feature type="domain" description="Acyltransferase 3" evidence="2">
    <location>
        <begin position="171"/>
        <end position="556"/>
    </location>
</feature>
<keyword evidence="1" id="KW-1133">Transmembrane helix</keyword>
<dbReference type="InterPro" id="IPR002656">
    <property type="entry name" value="Acyl_transf_3_dom"/>
</dbReference>
<feature type="transmembrane region" description="Helical" evidence="1">
    <location>
        <begin position="177"/>
        <end position="198"/>
    </location>
</feature>
<evidence type="ECO:0000313" key="4">
    <source>
        <dbReference type="Proteomes" id="UP001153709"/>
    </source>
</evidence>
<name>A0A9N9SYB6_DIABA</name>
<accession>A0A9N9SYB6</accession>
<feature type="transmembrane region" description="Helical" evidence="1">
    <location>
        <begin position="354"/>
        <end position="380"/>
    </location>
</feature>
<feature type="transmembrane region" description="Helical" evidence="1">
    <location>
        <begin position="109"/>
        <end position="130"/>
    </location>
</feature>
<dbReference type="GO" id="GO:0016747">
    <property type="term" value="F:acyltransferase activity, transferring groups other than amino-acyl groups"/>
    <property type="evidence" value="ECO:0007669"/>
    <property type="project" value="InterPro"/>
</dbReference>
<dbReference type="Proteomes" id="UP001153709">
    <property type="component" value="Chromosome 5"/>
</dbReference>
<feature type="transmembrane region" description="Helical" evidence="1">
    <location>
        <begin position="541"/>
        <end position="559"/>
    </location>
</feature>
<feature type="transmembrane region" description="Helical" evidence="1">
    <location>
        <begin position="462"/>
        <end position="484"/>
    </location>
</feature>
<proteinExistence type="predicted"/>
<dbReference type="AlphaFoldDB" id="A0A9N9SYB6"/>
<dbReference type="PANTHER" id="PTHR11161:SF72">
    <property type="entry name" value="FI21449P1"/>
    <property type="match status" value="1"/>
</dbReference>
<feature type="transmembrane region" description="Helical" evidence="1">
    <location>
        <begin position="322"/>
        <end position="342"/>
    </location>
</feature>
<keyword evidence="1" id="KW-0472">Membrane</keyword>
<feature type="transmembrane region" description="Helical" evidence="1">
    <location>
        <begin position="496"/>
        <end position="521"/>
    </location>
</feature>
<feature type="transmembrane region" description="Helical" evidence="1">
    <location>
        <begin position="218"/>
        <end position="239"/>
    </location>
</feature>
<evidence type="ECO:0000313" key="3">
    <source>
        <dbReference type="EMBL" id="CAG9834546.1"/>
    </source>
</evidence>